<gene>
    <name evidence="1" type="ORF">HNQ92_001080</name>
</gene>
<evidence type="ECO:0000313" key="1">
    <source>
        <dbReference type="EMBL" id="MBB5282954.1"/>
    </source>
</evidence>
<dbReference type="AlphaFoldDB" id="A0A840THL6"/>
<organism evidence="1 2">
    <name type="scientific">Rhabdobacter roseus</name>
    <dbReference type="NCBI Taxonomy" id="1655419"/>
    <lineage>
        <taxon>Bacteria</taxon>
        <taxon>Pseudomonadati</taxon>
        <taxon>Bacteroidota</taxon>
        <taxon>Cytophagia</taxon>
        <taxon>Cytophagales</taxon>
        <taxon>Cytophagaceae</taxon>
        <taxon>Rhabdobacter</taxon>
    </lineage>
</organism>
<keyword evidence="2" id="KW-1185">Reference proteome</keyword>
<reference evidence="1 2" key="1">
    <citation type="submission" date="2020-08" db="EMBL/GenBank/DDBJ databases">
        <title>Genomic Encyclopedia of Type Strains, Phase IV (KMG-IV): sequencing the most valuable type-strain genomes for metagenomic binning, comparative biology and taxonomic classification.</title>
        <authorList>
            <person name="Goeker M."/>
        </authorList>
    </citation>
    <scope>NUCLEOTIDE SEQUENCE [LARGE SCALE GENOMIC DNA]</scope>
    <source>
        <strain evidence="1 2">DSM 105074</strain>
    </source>
</reference>
<evidence type="ECO:0000313" key="2">
    <source>
        <dbReference type="Proteomes" id="UP000557307"/>
    </source>
</evidence>
<comment type="caution">
    <text evidence="1">The sequence shown here is derived from an EMBL/GenBank/DDBJ whole genome shotgun (WGS) entry which is preliminary data.</text>
</comment>
<protein>
    <submittedName>
        <fullName evidence="1">Response regulator of citrate/malate metabolism</fullName>
    </submittedName>
</protein>
<dbReference type="Proteomes" id="UP000557307">
    <property type="component" value="Unassembled WGS sequence"/>
</dbReference>
<accession>A0A840THL6</accession>
<dbReference type="EMBL" id="JACHGF010000002">
    <property type="protein sequence ID" value="MBB5282954.1"/>
    <property type="molecule type" value="Genomic_DNA"/>
</dbReference>
<name>A0A840THL6_9BACT</name>
<proteinExistence type="predicted"/>
<sequence length="72" mass="8298">MANQSLSMQKLRQALLLLNQNFSERNIVRQTGISRPTVRYYRELLGCTGEDYQSLLKLKDSALEALVRARRA</sequence>